<dbReference type="PANTHER" id="PTHR37947:SF1">
    <property type="entry name" value="BLL2462 PROTEIN"/>
    <property type="match status" value="1"/>
</dbReference>
<dbReference type="CDD" id="cd03143">
    <property type="entry name" value="A4_beta-galactosidase_middle_domain"/>
    <property type="match status" value="1"/>
</dbReference>
<organism evidence="2 3">
    <name type="scientific">Microterricola gilva</name>
    <dbReference type="NCBI Taxonomy" id="393267"/>
    <lineage>
        <taxon>Bacteria</taxon>
        <taxon>Bacillati</taxon>
        <taxon>Actinomycetota</taxon>
        <taxon>Actinomycetes</taxon>
        <taxon>Micrococcales</taxon>
        <taxon>Microbacteriaceae</taxon>
        <taxon>Microterricola</taxon>
    </lineage>
</organism>
<dbReference type="SUPFAM" id="SSF52317">
    <property type="entry name" value="Class I glutamine amidotransferase-like"/>
    <property type="match status" value="1"/>
</dbReference>
<dbReference type="Pfam" id="PF07090">
    <property type="entry name" value="GATase1_like"/>
    <property type="match status" value="1"/>
</dbReference>
<sequence>MSRILLAGESWSTTSVHSKGFDTFITTHYEEGAGYFIAALEAAGHEVVFQPNHVAADRFPTTAAELDEFDVVVLSDIGSNTLLLPASVFQRSVRMPNRLQVLADWVRGGGALLMVGGYLSFQGIEAKANYRATALAEVLPVEMEIGDDREECPEGAVTVLATEHPVTRGMDAEWPHLLGFHRLVAKPGAQVLATTNERPMLVVDEVGAGRVAAFASDMGPHWLPAEFLAWDGFAALWPQLTDWLAASGSSSK</sequence>
<evidence type="ECO:0000313" key="2">
    <source>
        <dbReference type="EMBL" id="RZU66583.1"/>
    </source>
</evidence>
<dbReference type="Proteomes" id="UP000291483">
    <property type="component" value="Unassembled WGS sequence"/>
</dbReference>
<reference evidence="2 3" key="1">
    <citation type="submission" date="2019-02" db="EMBL/GenBank/DDBJ databases">
        <title>Sequencing the genomes of 1000 actinobacteria strains.</title>
        <authorList>
            <person name="Klenk H.-P."/>
        </authorList>
    </citation>
    <scope>NUCLEOTIDE SEQUENCE [LARGE SCALE GENOMIC DNA]</scope>
    <source>
        <strain evidence="2 3">DSM 18319</strain>
    </source>
</reference>
<accession>A0A4Q8AR26</accession>
<dbReference type="AlphaFoldDB" id="A0A4Q8AR26"/>
<comment type="caution">
    <text evidence="2">The sequence shown here is derived from an EMBL/GenBank/DDBJ whole genome shotgun (WGS) entry which is preliminary data.</text>
</comment>
<feature type="domain" description="Putative glutamine amidotransferase" evidence="1">
    <location>
        <begin position="3"/>
        <end position="245"/>
    </location>
</feature>
<gene>
    <name evidence="2" type="ORF">EV379_2945</name>
</gene>
<evidence type="ECO:0000313" key="3">
    <source>
        <dbReference type="Proteomes" id="UP000291483"/>
    </source>
</evidence>
<proteinExistence type="predicted"/>
<dbReference type="EMBL" id="SHLC01000001">
    <property type="protein sequence ID" value="RZU66583.1"/>
    <property type="molecule type" value="Genomic_DNA"/>
</dbReference>
<keyword evidence="3" id="KW-1185">Reference proteome</keyword>
<dbReference type="InterPro" id="IPR010768">
    <property type="entry name" value="GATase1-like"/>
</dbReference>
<name>A0A4Q8AR26_9MICO</name>
<dbReference type="OrthoDB" id="9781333at2"/>
<dbReference type="InterPro" id="IPR029062">
    <property type="entry name" value="Class_I_gatase-like"/>
</dbReference>
<dbReference type="PANTHER" id="PTHR37947">
    <property type="entry name" value="BLL2462 PROTEIN"/>
    <property type="match status" value="1"/>
</dbReference>
<protein>
    <submittedName>
        <fullName evidence="2">Putative membrane protein</fullName>
    </submittedName>
</protein>
<evidence type="ECO:0000259" key="1">
    <source>
        <dbReference type="Pfam" id="PF07090"/>
    </source>
</evidence>
<dbReference type="Gene3D" id="3.40.50.880">
    <property type="match status" value="1"/>
</dbReference>
<dbReference type="RefSeq" id="WP_130506761.1">
    <property type="nucleotide sequence ID" value="NZ_SHLC01000001.1"/>
</dbReference>